<sequence>MTDGFLTKAYAARDAGDTRALYDDWSATYEAEVVQNGYATPGRCAEALAQFSSDMTAPILDFGCGTGLSGLALKLAGFRVIDGVDISSDMLEKAREKNLYRTLSVIEAGAALPRRPASYTAICAIGVIGAGAAPISVFHTLMMQLESGGLCVLSLNDHALSDPKNEAALSEWLDCGAARLLFKEHGPHLPGIDLKATVYVIEKT</sequence>
<evidence type="ECO:0000256" key="1">
    <source>
        <dbReference type="ARBA" id="ARBA00022603"/>
    </source>
</evidence>
<dbReference type="AlphaFoldDB" id="Q166D4"/>
<dbReference type="HOGENOM" id="CLU_090201_3_1_5"/>
<dbReference type="eggNOG" id="COG4976">
    <property type="taxonomic scope" value="Bacteria"/>
</dbReference>
<keyword evidence="5" id="KW-1185">Reference proteome</keyword>
<gene>
    <name evidence="4" type="ordered locus">RD1_2609</name>
</gene>
<dbReference type="InterPro" id="IPR029063">
    <property type="entry name" value="SAM-dependent_MTases_sf"/>
</dbReference>
<dbReference type="EMBL" id="CP000362">
    <property type="protein sequence ID" value="ABG32159.1"/>
    <property type="molecule type" value="Genomic_DNA"/>
</dbReference>
<dbReference type="Pfam" id="PF13489">
    <property type="entry name" value="Methyltransf_23"/>
    <property type="match status" value="1"/>
</dbReference>
<dbReference type="STRING" id="375451.RD1_2609"/>
<proteinExistence type="predicted"/>
<organism evidence="4 5">
    <name type="scientific">Roseobacter denitrificans (strain ATCC 33942 / OCh 114)</name>
    <name type="common">Erythrobacter sp. (strain OCh 114)</name>
    <name type="synonym">Roseobacter denitrificans</name>
    <dbReference type="NCBI Taxonomy" id="375451"/>
    <lineage>
        <taxon>Bacteria</taxon>
        <taxon>Pseudomonadati</taxon>
        <taxon>Pseudomonadota</taxon>
        <taxon>Alphaproteobacteria</taxon>
        <taxon>Rhodobacterales</taxon>
        <taxon>Roseobacteraceae</taxon>
        <taxon>Roseobacter</taxon>
    </lineage>
</organism>
<evidence type="ECO:0000256" key="3">
    <source>
        <dbReference type="ARBA" id="ARBA00022691"/>
    </source>
</evidence>
<dbReference type="Gene3D" id="3.40.50.150">
    <property type="entry name" value="Vaccinia Virus protein VP39"/>
    <property type="match status" value="1"/>
</dbReference>
<dbReference type="GO" id="GO:0008168">
    <property type="term" value="F:methyltransferase activity"/>
    <property type="evidence" value="ECO:0007669"/>
    <property type="project" value="UniProtKB-KW"/>
</dbReference>
<dbReference type="SUPFAM" id="SSF53335">
    <property type="entry name" value="S-adenosyl-L-methionine-dependent methyltransferases"/>
    <property type="match status" value="1"/>
</dbReference>
<evidence type="ECO:0000256" key="2">
    <source>
        <dbReference type="ARBA" id="ARBA00022679"/>
    </source>
</evidence>
<accession>Q166D4</accession>
<evidence type="ECO:0000313" key="4">
    <source>
        <dbReference type="EMBL" id="ABG32159.1"/>
    </source>
</evidence>
<dbReference type="CDD" id="cd02440">
    <property type="entry name" value="AdoMet_MTases"/>
    <property type="match status" value="1"/>
</dbReference>
<dbReference type="KEGG" id="rde:RD1_2609"/>
<dbReference type="Proteomes" id="UP000007029">
    <property type="component" value="Chromosome"/>
</dbReference>
<keyword evidence="2" id="KW-0808">Transferase</keyword>
<name>Q166D4_ROSDO</name>
<keyword evidence="3" id="KW-0949">S-adenosyl-L-methionine</keyword>
<dbReference type="PANTHER" id="PTHR43464:SF19">
    <property type="entry name" value="UBIQUINONE BIOSYNTHESIS O-METHYLTRANSFERASE, MITOCHONDRIAL"/>
    <property type="match status" value="1"/>
</dbReference>
<dbReference type="RefSeq" id="WP_011568776.1">
    <property type="nucleotide sequence ID" value="NC_008209.1"/>
</dbReference>
<keyword evidence="1" id="KW-0489">Methyltransferase</keyword>
<evidence type="ECO:0008006" key="6">
    <source>
        <dbReference type="Google" id="ProtNLM"/>
    </source>
</evidence>
<dbReference type="PANTHER" id="PTHR43464">
    <property type="entry name" value="METHYLTRANSFERASE"/>
    <property type="match status" value="1"/>
</dbReference>
<evidence type="ECO:0000313" key="5">
    <source>
        <dbReference type="Proteomes" id="UP000007029"/>
    </source>
</evidence>
<dbReference type="OrthoDB" id="9807911at2"/>
<dbReference type="GO" id="GO:0032259">
    <property type="term" value="P:methylation"/>
    <property type="evidence" value="ECO:0007669"/>
    <property type="project" value="UniProtKB-KW"/>
</dbReference>
<protein>
    <recommendedName>
        <fullName evidence="6">Methyltransferase domain-containing protein</fullName>
    </recommendedName>
</protein>
<reference evidence="4 5" key="1">
    <citation type="journal article" date="2007" name="J. Bacteriol.">
        <title>The complete genome sequence of Roseobacter denitrificans reveals a mixotrophic rather than photosynthetic metabolism.</title>
        <authorList>
            <person name="Swingley W.D."/>
            <person name="Sadekar S."/>
            <person name="Mastrian S.D."/>
            <person name="Matthies H.J."/>
            <person name="Hao J."/>
            <person name="Ramos H."/>
            <person name="Acharya C.R."/>
            <person name="Conrad A.L."/>
            <person name="Taylor H.L."/>
            <person name="Dejesa L.C."/>
            <person name="Shah M.K."/>
            <person name="O'huallachain M.E."/>
            <person name="Lince M.T."/>
            <person name="Blankenship R.E."/>
            <person name="Beatty J.T."/>
            <person name="Touchman J.W."/>
        </authorList>
    </citation>
    <scope>NUCLEOTIDE SEQUENCE [LARGE SCALE GENOMIC DNA]</scope>
    <source>
        <strain evidence="5">ATCC 33942 / OCh 114</strain>
    </source>
</reference>